<dbReference type="GO" id="GO:0005886">
    <property type="term" value="C:plasma membrane"/>
    <property type="evidence" value="ECO:0007669"/>
    <property type="project" value="TreeGrafter"/>
</dbReference>
<protein>
    <submittedName>
        <fullName evidence="7">Membrane fusion protein, multidrug efflux system</fullName>
    </submittedName>
</protein>
<feature type="domain" description="Multidrug resistance protein MdtA-like beta-barrel" evidence="5">
    <location>
        <begin position="215"/>
        <end position="301"/>
    </location>
</feature>
<dbReference type="InterPro" id="IPR058627">
    <property type="entry name" value="MdtA-like_C"/>
</dbReference>
<dbReference type="Gene3D" id="1.10.287.470">
    <property type="entry name" value="Helix hairpin bin"/>
    <property type="match status" value="1"/>
</dbReference>
<evidence type="ECO:0000256" key="1">
    <source>
        <dbReference type="ARBA" id="ARBA00004519"/>
    </source>
</evidence>
<feature type="domain" description="Multidrug resistance protein MdtA-like barrel-sandwich hybrid" evidence="4">
    <location>
        <begin position="67"/>
        <end position="209"/>
    </location>
</feature>
<reference evidence="8" key="1">
    <citation type="submission" date="2016-11" db="EMBL/GenBank/DDBJ databases">
        <authorList>
            <person name="Varghese N."/>
            <person name="Submissions S."/>
        </authorList>
    </citation>
    <scope>NUCLEOTIDE SEQUENCE [LARGE SCALE GENOMIC DNA]</scope>
    <source>
        <strain evidence="8">DSM 16579</strain>
    </source>
</reference>
<dbReference type="STRING" id="1122206.SAMN02745753_04320"/>
<evidence type="ECO:0000259" key="5">
    <source>
        <dbReference type="Pfam" id="PF25944"/>
    </source>
</evidence>
<evidence type="ECO:0000313" key="7">
    <source>
        <dbReference type="EMBL" id="SHG68073.1"/>
    </source>
</evidence>
<dbReference type="InterPro" id="IPR058626">
    <property type="entry name" value="MdtA-like_b-barrel"/>
</dbReference>
<comment type="similarity">
    <text evidence="2">Belongs to the membrane fusion protein (MFP) (TC 8.A.1) family.</text>
</comment>
<dbReference type="PANTHER" id="PTHR30158:SF3">
    <property type="entry name" value="MULTIDRUG EFFLUX PUMP SUBUNIT ACRA-RELATED"/>
    <property type="match status" value="1"/>
</dbReference>
<dbReference type="AlphaFoldDB" id="A0A1M5LUK2"/>
<keyword evidence="8" id="KW-1185">Reference proteome</keyword>
<proteinExistence type="inferred from homology"/>
<dbReference type="Proteomes" id="UP000184517">
    <property type="component" value="Unassembled WGS sequence"/>
</dbReference>
<dbReference type="Gene3D" id="2.40.30.170">
    <property type="match status" value="1"/>
</dbReference>
<dbReference type="InterPro" id="IPR006143">
    <property type="entry name" value="RND_pump_MFP"/>
</dbReference>
<evidence type="ECO:0000259" key="6">
    <source>
        <dbReference type="Pfam" id="PF25967"/>
    </source>
</evidence>
<dbReference type="SUPFAM" id="SSF111369">
    <property type="entry name" value="HlyD-like secretion proteins"/>
    <property type="match status" value="1"/>
</dbReference>
<dbReference type="PANTHER" id="PTHR30158">
    <property type="entry name" value="ACRA/E-RELATED COMPONENT OF DRUG EFFLUX TRANSPORTER"/>
    <property type="match status" value="1"/>
</dbReference>
<dbReference type="Pfam" id="PF25917">
    <property type="entry name" value="BSH_RND"/>
    <property type="match status" value="1"/>
</dbReference>
<dbReference type="GO" id="GO:0046677">
    <property type="term" value="P:response to antibiotic"/>
    <property type="evidence" value="ECO:0007669"/>
    <property type="project" value="TreeGrafter"/>
</dbReference>
<dbReference type="PROSITE" id="PS51257">
    <property type="entry name" value="PROKAR_LIPOPROTEIN"/>
    <property type="match status" value="1"/>
</dbReference>
<dbReference type="InterPro" id="IPR058624">
    <property type="entry name" value="MdtA-like_HH"/>
</dbReference>
<feature type="domain" description="Multidrug resistance protein MdtA-like alpha-helical hairpin" evidence="3">
    <location>
        <begin position="109"/>
        <end position="176"/>
    </location>
</feature>
<sequence>MKKINTCVCSGLHILIISLLVGCHQSNQEDKDEIELTIPTPLVSTIKVEPTPLEIYETLPGRVMAVRTADIRPQVTGIIQQRLFKQGAEVKAGQSLFQIDPAPFVAEADTAKANLLRAQVTFKLADDKVTRLKPLLAADAISRQDYDDAVLLRDQAGADIAVAKATLARRQLDVTFANVTAPISGRIEQALVSEGTLVSSTDTSPMARIQQIDQVFVDIRRPATSFQATREALAANSAGESNASGATIEILHSNGQPYPIKGQALFSGINIDVSTGDVLLRVLVDNPQRLLLPGMFIRAKVLHSSYQNALMVPQQAVMHLSGVPHVWRIDEKNFAHFQPIALGELIQGQYHIQDGIEVGDIIVIEGMDRLQDGMLVNQHPWKEFDAPSAPVTH</sequence>
<name>A0A1M5LUK2_9GAMM</name>
<dbReference type="Pfam" id="PF25876">
    <property type="entry name" value="HH_MFP_RND"/>
    <property type="match status" value="1"/>
</dbReference>
<dbReference type="InterPro" id="IPR058625">
    <property type="entry name" value="MdtA-like_BSH"/>
</dbReference>
<gene>
    <name evidence="7" type="ORF">SAMN02745753_04320</name>
</gene>
<evidence type="ECO:0000313" key="8">
    <source>
        <dbReference type="Proteomes" id="UP000184517"/>
    </source>
</evidence>
<dbReference type="Gene3D" id="2.40.420.20">
    <property type="match status" value="1"/>
</dbReference>
<dbReference type="EMBL" id="FQVF01000027">
    <property type="protein sequence ID" value="SHG68073.1"/>
    <property type="molecule type" value="Genomic_DNA"/>
</dbReference>
<dbReference type="NCBIfam" id="TIGR01730">
    <property type="entry name" value="RND_mfp"/>
    <property type="match status" value="1"/>
</dbReference>
<comment type="subcellular location">
    <subcellularLocation>
        <location evidence="1">Cell inner membrane</location>
        <topology evidence="1">Lipid-anchor</topology>
    </subcellularLocation>
</comment>
<accession>A0A1M5LUK2</accession>
<dbReference type="Pfam" id="PF25967">
    <property type="entry name" value="RND-MFP_C"/>
    <property type="match status" value="1"/>
</dbReference>
<dbReference type="GO" id="GO:0022857">
    <property type="term" value="F:transmembrane transporter activity"/>
    <property type="evidence" value="ECO:0007669"/>
    <property type="project" value="InterPro"/>
</dbReference>
<dbReference type="Gene3D" id="2.40.50.100">
    <property type="match status" value="1"/>
</dbReference>
<feature type="domain" description="Multidrug resistance protein MdtA-like C-terminal permuted SH3" evidence="6">
    <location>
        <begin position="308"/>
        <end position="369"/>
    </location>
</feature>
<organism evidence="7 8">
    <name type="scientific">Marinomonas polaris DSM 16579</name>
    <dbReference type="NCBI Taxonomy" id="1122206"/>
    <lineage>
        <taxon>Bacteria</taxon>
        <taxon>Pseudomonadati</taxon>
        <taxon>Pseudomonadota</taxon>
        <taxon>Gammaproteobacteria</taxon>
        <taxon>Oceanospirillales</taxon>
        <taxon>Oceanospirillaceae</taxon>
        <taxon>Marinomonas</taxon>
    </lineage>
</organism>
<evidence type="ECO:0000256" key="2">
    <source>
        <dbReference type="ARBA" id="ARBA00009477"/>
    </source>
</evidence>
<evidence type="ECO:0000259" key="4">
    <source>
        <dbReference type="Pfam" id="PF25917"/>
    </source>
</evidence>
<dbReference type="GO" id="GO:0030313">
    <property type="term" value="C:cell envelope"/>
    <property type="evidence" value="ECO:0007669"/>
    <property type="project" value="UniProtKB-SubCell"/>
</dbReference>
<evidence type="ECO:0000259" key="3">
    <source>
        <dbReference type="Pfam" id="PF25876"/>
    </source>
</evidence>
<dbReference type="Pfam" id="PF25944">
    <property type="entry name" value="Beta-barrel_RND"/>
    <property type="match status" value="1"/>
</dbReference>
<dbReference type="RefSeq" id="WP_072841982.1">
    <property type="nucleotide sequence ID" value="NZ_FQVF01000027.1"/>
</dbReference>